<protein>
    <recommendedName>
        <fullName evidence="2">CARD domain-containing protein</fullName>
    </recommendedName>
</protein>
<dbReference type="Gene3D" id="1.10.533.10">
    <property type="entry name" value="Death Domain, Fas"/>
    <property type="match status" value="1"/>
</dbReference>
<accession>A0AAV2IET1</accession>
<dbReference type="GO" id="GO:0042981">
    <property type="term" value="P:regulation of apoptotic process"/>
    <property type="evidence" value="ECO:0007669"/>
    <property type="project" value="InterPro"/>
</dbReference>
<keyword evidence="4" id="KW-1185">Reference proteome</keyword>
<dbReference type="SUPFAM" id="SSF47986">
    <property type="entry name" value="DEATH domain"/>
    <property type="match status" value="1"/>
</dbReference>
<dbReference type="PROSITE" id="PS50209">
    <property type="entry name" value="CARD"/>
    <property type="match status" value="1"/>
</dbReference>
<name>A0AAV2IET1_LYMST</name>
<keyword evidence="1" id="KW-0175">Coiled coil</keyword>
<dbReference type="PANTHER" id="PTHR15034">
    <property type="entry name" value="DEATH DOMAIN-CONTAINING PROTEIN CRADD"/>
    <property type="match status" value="1"/>
</dbReference>
<feature type="coiled-coil region" evidence="1">
    <location>
        <begin position="119"/>
        <end position="258"/>
    </location>
</feature>
<dbReference type="InterPro" id="IPR037939">
    <property type="entry name" value="CRADD"/>
</dbReference>
<dbReference type="EMBL" id="CAXITT010000705">
    <property type="protein sequence ID" value="CAL1545397.1"/>
    <property type="molecule type" value="Genomic_DNA"/>
</dbReference>
<dbReference type="InterPro" id="IPR011029">
    <property type="entry name" value="DEATH-like_dom_sf"/>
</dbReference>
<comment type="caution">
    <text evidence="3">The sequence shown here is derived from an EMBL/GenBank/DDBJ whole genome shotgun (WGS) entry which is preliminary data.</text>
</comment>
<dbReference type="CDD" id="cd01671">
    <property type="entry name" value="CARD"/>
    <property type="match status" value="1"/>
</dbReference>
<dbReference type="GO" id="GO:0002020">
    <property type="term" value="F:protease binding"/>
    <property type="evidence" value="ECO:0007669"/>
    <property type="project" value="InterPro"/>
</dbReference>
<dbReference type="Proteomes" id="UP001497497">
    <property type="component" value="Unassembled WGS sequence"/>
</dbReference>
<evidence type="ECO:0000259" key="2">
    <source>
        <dbReference type="PROSITE" id="PS50209"/>
    </source>
</evidence>
<dbReference type="PANTHER" id="PTHR15034:SF5">
    <property type="entry name" value="DEATH DOMAIN-CONTAINING PROTEIN CRADD"/>
    <property type="match status" value="1"/>
</dbReference>
<reference evidence="3 4" key="1">
    <citation type="submission" date="2024-04" db="EMBL/GenBank/DDBJ databases">
        <authorList>
            <consortium name="Genoscope - CEA"/>
            <person name="William W."/>
        </authorList>
    </citation>
    <scope>NUCLEOTIDE SEQUENCE [LARGE SCALE GENOMIC DNA]</scope>
</reference>
<proteinExistence type="predicted"/>
<dbReference type="Pfam" id="PF00619">
    <property type="entry name" value="CARD"/>
    <property type="match status" value="1"/>
</dbReference>
<evidence type="ECO:0000313" key="4">
    <source>
        <dbReference type="Proteomes" id="UP001497497"/>
    </source>
</evidence>
<dbReference type="GO" id="GO:0070513">
    <property type="term" value="F:death domain binding"/>
    <property type="evidence" value="ECO:0007669"/>
    <property type="project" value="InterPro"/>
</dbReference>
<evidence type="ECO:0000256" key="1">
    <source>
        <dbReference type="SAM" id="Coils"/>
    </source>
</evidence>
<organism evidence="3 4">
    <name type="scientific">Lymnaea stagnalis</name>
    <name type="common">Great pond snail</name>
    <name type="synonym">Helix stagnalis</name>
    <dbReference type="NCBI Taxonomy" id="6523"/>
    <lineage>
        <taxon>Eukaryota</taxon>
        <taxon>Metazoa</taxon>
        <taxon>Spiralia</taxon>
        <taxon>Lophotrochozoa</taxon>
        <taxon>Mollusca</taxon>
        <taxon>Gastropoda</taxon>
        <taxon>Heterobranchia</taxon>
        <taxon>Euthyneura</taxon>
        <taxon>Panpulmonata</taxon>
        <taxon>Hygrophila</taxon>
        <taxon>Lymnaeoidea</taxon>
        <taxon>Lymnaeidae</taxon>
        <taxon>Lymnaea</taxon>
    </lineage>
</organism>
<gene>
    <name evidence="3" type="ORF">GSLYS_00018880001</name>
</gene>
<dbReference type="InterPro" id="IPR001315">
    <property type="entry name" value="CARD"/>
</dbReference>
<feature type="domain" description="CARD" evidence="2">
    <location>
        <begin position="13"/>
        <end position="102"/>
    </location>
</feature>
<sequence length="309" mass="36036">MEKSVNMLRKGPMNKADAMRIQGNIVFIEKSVDGRDLTSSLYQCLIIDGDDKESVESEKTRLSRIRKLLSIISNRGPNAYRCFIDALISNGYSKVAKVIESSESEQTYLLDVQELKFAVDAQGQQINQHEADIDELKDRLNDVYLKENYEEILKEKEEEMKQIRKILEEKENELQQLRNDLQVERSRLNDEIDSLKRQLQETTRQYNLQKGEIVRLISEMEALKKSNKREKEKVDTKMMEMDAKMAEMQKLIKNVDERTKPNNRNKPEPKFPVNQNVTSDMRLLSVQVSMQARKQLNLKTTAGKNSRFN</sequence>
<dbReference type="AlphaFoldDB" id="A0AAV2IET1"/>
<evidence type="ECO:0000313" key="3">
    <source>
        <dbReference type="EMBL" id="CAL1545397.1"/>
    </source>
</evidence>